<evidence type="ECO:0000256" key="5">
    <source>
        <dbReference type="ARBA" id="ARBA00022729"/>
    </source>
</evidence>
<dbReference type="PANTHER" id="PTHR24264:SF65">
    <property type="entry name" value="SRCR DOMAIN-CONTAINING PROTEIN"/>
    <property type="match status" value="1"/>
</dbReference>
<evidence type="ECO:0000256" key="3">
    <source>
        <dbReference type="ARBA" id="ARBA00022659"/>
    </source>
</evidence>
<dbReference type="CDD" id="cd00190">
    <property type="entry name" value="Tryp_SPc"/>
    <property type="match status" value="1"/>
</dbReference>
<dbReference type="Proteomes" id="UP001153636">
    <property type="component" value="Chromosome 2"/>
</dbReference>
<dbReference type="InterPro" id="IPR043504">
    <property type="entry name" value="Peptidase_S1_PA_chymotrypsin"/>
</dbReference>
<dbReference type="PANTHER" id="PTHR24264">
    <property type="entry name" value="TRYPSIN-RELATED"/>
    <property type="match status" value="1"/>
</dbReference>
<dbReference type="InterPro" id="IPR009003">
    <property type="entry name" value="Peptidase_S1_PA"/>
</dbReference>
<keyword evidence="2" id="KW-0964">Secreted</keyword>
<keyword evidence="4" id="KW-0645">Protease</keyword>
<evidence type="ECO:0000256" key="2">
    <source>
        <dbReference type="ARBA" id="ARBA00022525"/>
    </source>
</evidence>
<dbReference type="InterPro" id="IPR000884">
    <property type="entry name" value="TSP1_rpt"/>
</dbReference>
<evidence type="ECO:0000256" key="9">
    <source>
        <dbReference type="ARBA" id="ARBA00023157"/>
    </source>
</evidence>
<dbReference type="SMART" id="SM00020">
    <property type="entry name" value="Tryp_SPc"/>
    <property type="match status" value="1"/>
</dbReference>
<dbReference type="GO" id="GO:0004252">
    <property type="term" value="F:serine-type endopeptidase activity"/>
    <property type="evidence" value="ECO:0007669"/>
    <property type="project" value="InterPro"/>
</dbReference>
<dbReference type="InterPro" id="IPR001314">
    <property type="entry name" value="Peptidase_S1A"/>
</dbReference>
<dbReference type="FunFam" id="2.40.10.10:FF:000120">
    <property type="entry name" value="Putative serine protease"/>
    <property type="match status" value="1"/>
</dbReference>
<dbReference type="GO" id="GO:0042381">
    <property type="term" value="P:hemolymph coagulation"/>
    <property type="evidence" value="ECO:0007669"/>
    <property type="project" value="UniProtKB-KW"/>
</dbReference>
<evidence type="ECO:0000256" key="6">
    <source>
        <dbReference type="ARBA" id="ARBA00022801"/>
    </source>
</evidence>
<sequence>MSDIFLVYFLIVIMNFGIVLNDKSTKNLHHNTSYDLQIESTLSPLNHSKHKDSTPEYTDWSFWSRCSNCLQRRMKECINYSCRGSRIYEERSCNKKRCKRKSRQKDHFQIVHLDKNSNYLMKQGPSDIWSKWSEWSACSRNCRTFRTRKCKKSSRCGKKFQKEHAYCYHNKSKCEVYVLNLMGNNSNHNSNNNEARRYQYDSNPQNTTMKPPRRKVRVKRCGVPNRKGRMLRIIGGIEARRYKWPWHVAILNQYREVFCGGTLISQRWVLTANHCIRKFLRVRLNAHDLRATDGSDIEMTVFKMFPHPKFNYKTVDNDIALLMLPRAVHTPTACLPNRQPKTRQVCSVMGWGKVDPENIYGVPVLHEAKLPIVPQRTCRKSYKQFLISDNMLCAGWYSGRADTCAGDSGGGLMCPSKRNRRTTYSVQGITSFGDGCGRKQKYGIYTTVYNYVGWIKYIIDHYS</sequence>
<evidence type="ECO:0000259" key="13">
    <source>
        <dbReference type="PROSITE" id="PS50240"/>
    </source>
</evidence>
<comment type="catalytic activity">
    <reaction evidence="10">
        <text>Selective cleavage of 103-Arg-|-Ser-104 and 124-Ile-|-Ile-125 bonds in Limulus clotting factor B to form activated factor B. Cleavage of -Pro-Arg-|-Xaa- bonds in synthetic substrates.</text>
        <dbReference type="EC" id="3.4.21.84"/>
    </reaction>
</comment>
<dbReference type="PRINTS" id="PR00722">
    <property type="entry name" value="CHYMOTRYPSIN"/>
</dbReference>
<comment type="subcellular location">
    <subcellularLocation>
        <location evidence="1">Secreted</location>
    </subcellularLocation>
</comment>
<dbReference type="EMBL" id="OV651814">
    <property type="protein sequence ID" value="CAH1105846.1"/>
    <property type="molecule type" value="Genomic_DNA"/>
</dbReference>
<organism evidence="14 15">
    <name type="scientific">Psylliodes chrysocephalus</name>
    <dbReference type="NCBI Taxonomy" id="3402493"/>
    <lineage>
        <taxon>Eukaryota</taxon>
        <taxon>Metazoa</taxon>
        <taxon>Ecdysozoa</taxon>
        <taxon>Arthropoda</taxon>
        <taxon>Hexapoda</taxon>
        <taxon>Insecta</taxon>
        <taxon>Pterygota</taxon>
        <taxon>Neoptera</taxon>
        <taxon>Endopterygota</taxon>
        <taxon>Coleoptera</taxon>
        <taxon>Polyphaga</taxon>
        <taxon>Cucujiformia</taxon>
        <taxon>Chrysomeloidea</taxon>
        <taxon>Chrysomelidae</taxon>
        <taxon>Galerucinae</taxon>
        <taxon>Alticini</taxon>
        <taxon>Psylliodes</taxon>
    </lineage>
</organism>
<dbReference type="GO" id="GO:0006508">
    <property type="term" value="P:proteolysis"/>
    <property type="evidence" value="ECO:0007669"/>
    <property type="project" value="UniProtKB-KW"/>
</dbReference>
<evidence type="ECO:0000256" key="11">
    <source>
        <dbReference type="ARBA" id="ARBA00066707"/>
    </source>
</evidence>
<gene>
    <name evidence="14" type="ORF">PSYICH_LOCUS6753</name>
</gene>
<keyword evidence="3" id="KW-0768">Sushi</keyword>
<proteinExistence type="predicted"/>
<dbReference type="Pfam" id="PF00089">
    <property type="entry name" value="Trypsin"/>
    <property type="match status" value="1"/>
</dbReference>
<evidence type="ECO:0000256" key="4">
    <source>
        <dbReference type="ARBA" id="ARBA00022670"/>
    </source>
</evidence>
<dbReference type="AlphaFoldDB" id="A0A9P0GCF5"/>
<keyword evidence="5 12" id="KW-0732">Signal</keyword>
<dbReference type="GO" id="GO:0005615">
    <property type="term" value="C:extracellular space"/>
    <property type="evidence" value="ECO:0007669"/>
    <property type="project" value="TreeGrafter"/>
</dbReference>
<feature type="domain" description="Peptidase S1" evidence="13">
    <location>
        <begin position="233"/>
        <end position="460"/>
    </location>
</feature>
<dbReference type="OrthoDB" id="10004439at2759"/>
<evidence type="ECO:0000256" key="1">
    <source>
        <dbReference type="ARBA" id="ARBA00004613"/>
    </source>
</evidence>
<dbReference type="EC" id="3.4.21.84" evidence="11"/>
<feature type="chain" id="PRO_5040302390" description="limulus clotting factor C" evidence="12">
    <location>
        <begin position="22"/>
        <end position="463"/>
    </location>
</feature>
<evidence type="ECO:0000256" key="10">
    <source>
        <dbReference type="ARBA" id="ARBA00052079"/>
    </source>
</evidence>
<reference evidence="14" key="1">
    <citation type="submission" date="2022-01" db="EMBL/GenBank/DDBJ databases">
        <authorList>
            <person name="King R."/>
        </authorList>
    </citation>
    <scope>NUCLEOTIDE SEQUENCE</scope>
</reference>
<accession>A0A9P0GCF5</accession>
<evidence type="ECO:0000256" key="7">
    <source>
        <dbReference type="ARBA" id="ARBA00022820"/>
    </source>
</evidence>
<dbReference type="InterPro" id="IPR050127">
    <property type="entry name" value="Serine_Proteases_S1"/>
</dbReference>
<dbReference type="PROSITE" id="PS50240">
    <property type="entry name" value="TRYPSIN_DOM"/>
    <property type="match status" value="1"/>
</dbReference>
<evidence type="ECO:0000256" key="12">
    <source>
        <dbReference type="SAM" id="SignalP"/>
    </source>
</evidence>
<dbReference type="SUPFAM" id="SSF50494">
    <property type="entry name" value="Trypsin-like serine proteases"/>
    <property type="match status" value="1"/>
</dbReference>
<keyword evidence="9" id="KW-1015">Disulfide bond</keyword>
<name>A0A9P0GCF5_9CUCU</name>
<keyword evidence="8" id="KW-0720">Serine protease</keyword>
<feature type="signal peptide" evidence="12">
    <location>
        <begin position="1"/>
        <end position="21"/>
    </location>
</feature>
<dbReference type="PROSITE" id="PS50092">
    <property type="entry name" value="TSP1"/>
    <property type="match status" value="2"/>
</dbReference>
<keyword evidence="6" id="KW-0378">Hydrolase</keyword>
<protein>
    <recommendedName>
        <fullName evidence="11">limulus clotting factor C</fullName>
        <ecNumber evidence="11">3.4.21.84</ecNumber>
    </recommendedName>
</protein>
<dbReference type="SMART" id="SM00209">
    <property type="entry name" value="TSP1"/>
    <property type="match status" value="2"/>
</dbReference>
<evidence type="ECO:0000313" key="14">
    <source>
        <dbReference type="EMBL" id="CAH1105846.1"/>
    </source>
</evidence>
<evidence type="ECO:0000313" key="15">
    <source>
        <dbReference type="Proteomes" id="UP001153636"/>
    </source>
</evidence>
<evidence type="ECO:0000256" key="8">
    <source>
        <dbReference type="ARBA" id="ARBA00022825"/>
    </source>
</evidence>
<dbReference type="InterPro" id="IPR001254">
    <property type="entry name" value="Trypsin_dom"/>
</dbReference>
<keyword evidence="7" id="KW-0353">Hemolymph clotting</keyword>
<keyword evidence="15" id="KW-1185">Reference proteome</keyword>
<dbReference type="Gene3D" id="2.40.10.10">
    <property type="entry name" value="Trypsin-like serine proteases"/>
    <property type="match status" value="1"/>
</dbReference>